<dbReference type="Gene3D" id="1.25.40.10">
    <property type="entry name" value="Tetratricopeptide repeat domain"/>
    <property type="match status" value="1"/>
</dbReference>
<evidence type="ECO:0000313" key="1">
    <source>
        <dbReference type="EMBL" id="EAQ07392.1"/>
    </source>
</evidence>
<dbReference type="SUPFAM" id="SSF81901">
    <property type="entry name" value="HCP-like"/>
    <property type="match status" value="1"/>
</dbReference>
<dbReference type="InterPro" id="IPR011990">
    <property type="entry name" value="TPR-like_helical_dom_sf"/>
</dbReference>
<dbReference type="RefSeq" id="WP_007206178.1">
    <property type="nucleotide sequence ID" value="NZ_CH672414.1"/>
</dbReference>
<reference evidence="1 2" key="1">
    <citation type="submission" date="2006-01" db="EMBL/GenBank/DDBJ databases">
        <authorList>
            <person name="Hagstrom A."/>
            <person name="Ferriera S."/>
            <person name="Johnson J."/>
            <person name="Kravitz S."/>
            <person name="Halpern A."/>
            <person name="Remington K."/>
            <person name="Beeson K."/>
            <person name="Tran B."/>
            <person name="Rogers Y.-H."/>
            <person name="Friedman R."/>
            <person name="Venter J.C."/>
        </authorList>
    </citation>
    <scope>NUCLEOTIDE SEQUENCE [LARGE SCALE GENOMIC DNA]</scope>
    <source>
        <strain evidence="1 2">SKA53</strain>
    </source>
</reference>
<dbReference type="EMBL" id="AAMS01000002">
    <property type="protein sequence ID" value="EAQ07392.1"/>
    <property type="molecule type" value="Genomic_DNA"/>
</dbReference>
<dbReference type="SMART" id="SM00671">
    <property type="entry name" value="SEL1"/>
    <property type="match status" value="1"/>
</dbReference>
<organism evidence="1 2">
    <name type="scientific">Yoonia vestfoldensis SKA53</name>
    <dbReference type="NCBI Taxonomy" id="314232"/>
    <lineage>
        <taxon>Bacteria</taxon>
        <taxon>Pseudomonadati</taxon>
        <taxon>Pseudomonadota</taxon>
        <taxon>Alphaproteobacteria</taxon>
        <taxon>Rhodobacterales</taxon>
        <taxon>Paracoccaceae</taxon>
        <taxon>Yoonia</taxon>
    </lineage>
</organism>
<dbReference type="Proteomes" id="UP000004507">
    <property type="component" value="Unassembled WGS sequence"/>
</dbReference>
<dbReference type="HOGENOM" id="CLU_109335_0_0_5"/>
<comment type="caution">
    <text evidence="1">The sequence shown here is derived from an EMBL/GenBank/DDBJ whole genome shotgun (WGS) entry which is preliminary data.</text>
</comment>
<dbReference type="STRING" id="314232.SKA53_11183"/>
<accession>A3V211</accession>
<dbReference type="InterPro" id="IPR006597">
    <property type="entry name" value="Sel1-like"/>
</dbReference>
<evidence type="ECO:0008006" key="3">
    <source>
        <dbReference type="Google" id="ProtNLM"/>
    </source>
</evidence>
<gene>
    <name evidence="1" type="ORF">SKA53_11183</name>
</gene>
<name>A3V211_9RHOB</name>
<proteinExistence type="predicted"/>
<dbReference type="AlphaFoldDB" id="A3V211"/>
<evidence type="ECO:0000313" key="2">
    <source>
        <dbReference type="Proteomes" id="UP000004507"/>
    </source>
</evidence>
<protein>
    <recommendedName>
        <fullName evidence="3">Sel1 repeat family protein</fullName>
    </recommendedName>
</protein>
<sequence length="204" mass="21927">MLLVAGTGLAAQGSDASPDPFDAAVDAVKAEDFGLANDLFLALAEQDDHDAQFNLAILLEAGKGTPQNYTLALEWAWLAQLGGVERAKELADRLAEKLLPATKDAIAERIKSHLQDRLSRGNSAAIMQFVAFNQTILTRPDLETAYIWTLIGAALNIEQAVQTRNDIEATLETRVVLAAQETARGMFVDQDMASLFAGDGVASR</sequence>
<dbReference type="eggNOG" id="COG0790">
    <property type="taxonomic scope" value="Bacteria"/>
</dbReference>
<keyword evidence="2" id="KW-1185">Reference proteome</keyword>